<sequence>MGIIKTKWLEVMENIPNCPKCKCEYVYSDGSALICPECNFEFQPEDVAEKVYKDANGNILVDGDDVIIIQDLKVKGASGSIKKGTKVKNIKLVEPDDGVHDISCKVPNFGSMMLKTSVVKKA</sequence>
<evidence type="ECO:0000313" key="4">
    <source>
        <dbReference type="EMBL" id="SMF14695.1"/>
    </source>
</evidence>
<dbReference type="SUPFAM" id="SSF82057">
    <property type="entry name" value="Prokaryotic SH3-related domain"/>
    <property type="match status" value="1"/>
</dbReference>
<feature type="domain" description="Protein YjdM N-terminal" evidence="3">
    <location>
        <begin position="15"/>
        <end position="42"/>
    </location>
</feature>
<organism evidence="4 5">
    <name type="scientific">Desulfovibrio gilichinskyi</name>
    <dbReference type="NCBI Taxonomy" id="1519643"/>
    <lineage>
        <taxon>Bacteria</taxon>
        <taxon>Pseudomonadati</taxon>
        <taxon>Thermodesulfobacteriota</taxon>
        <taxon>Desulfovibrionia</taxon>
        <taxon>Desulfovibrionales</taxon>
        <taxon>Desulfovibrionaceae</taxon>
        <taxon>Desulfovibrio</taxon>
    </lineage>
</organism>
<feature type="domain" description="Protein YjdM C-terminal" evidence="2">
    <location>
        <begin position="53"/>
        <end position="122"/>
    </location>
</feature>
<dbReference type="InterPro" id="IPR004624">
    <property type="entry name" value="YjdM"/>
</dbReference>
<dbReference type="InterPro" id="IPR013987">
    <property type="entry name" value="YjdM_N"/>
</dbReference>
<comment type="similarity">
    <text evidence="1">Belongs to the YjdM family.</text>
</comment>
<dbReference type="Pfam" id="PF08274">
    <property type="entry name" value="Zn_Ribbon_YjdM"/>
    <property type="match status" value="1"/>
</dbReference>
<dbReference type="EMBL" id="FWZU01000003">
    <property type="protein sequence ID" value="SMF14695.1"/>
    <property type="molecule type" value="Genomic_DNA"/>
</dbReference>
<dbReference type="SUPFAM" id="SSF57783">
    <property type="entry name" value="Zinc beta-ribbon"/>
    <property type="match status" value="1"/>
</dbReference>
<gene>
    <name evidence="4" type="ORF">SAMN06295933_1839</name>
</gene>
<evidence type="ECO:0000256" key="1">
    <source>
        <dbReference type="ARBA" id="ARBA00009248"/>
    </source>
</evidence>
<proteinExistence type="inferred from homology"/>
<dbReference type="Gene3D" id="2.30.30.40">
    <property type="entry name" value="SH3 Domains"/>
    <property type="match status" value="1"/>
</dbReference>
<protein>
    <submittedName>
        <fullName evidence="4">Phosphonoacetate hydrolase</fullName>
    </submittedName>
</protein>
<dbReference type="Proteomes" id="UP000192906">
    <property type="component" value="Unassembled WGS sequence"/>
</dbReference>
<evidence type="ECO:0000313" key="5">
    <source>
        <dbReference type="Proteomes" id="UP000192906"/>
    </source>
</evidence>
<dbReference type="PANTHER" id="PTHR30305">
    <property type="entry name" value="PROTEIN YJDM-RELATED"/>
    <property type="match status" value="1"/>
</dbReference>
<evidence type="ECO:0000259" key="2">
    <source>
        <dbReference type="Pfam" id="PF03831"/>
    </source>
</evidence>
<dbReference type="Gene3D" id="2.20.25.10">
    <property type="match status" value="1"/>
</dbReference>
<keyword evidence="4" id="KW-0378">Hydrolase</keyword>
<dbReference type="NCBIfam" id="TIGR00686">
    <property type="entry name" value="phnA"/>
    <property type="match status" value="1"/>
</dbReference>
<reference evidence="5" key="1">
    <citation type="submission" date="2017-04" db="EMBL/GenBank/DDBJ databases">
        <authorList>
            <person name="Varghese N."/>
            <person name="Submissions S."/>
        </authorList>
    </citation>
    <scope>NUCLEOTIDE SEQUENCE [LARGE SCALE GENOMIC DNA]</scope>
    <source>
        <strain evidence="5">K3S</strain>
    </source>
</reference>
<dbReference type="Pfam" id="PF03831">
    <property type="entry name" value="YjdM"/>
    <property type="match status" value="1"/>
</dbReference>
<dbReference type="GO" id="GO:0016787">
    <property type="term" value="F:hydrolase activity"/>
    <property type="evidence" value="ECO:0007669"/>
    <property type="project" value="UniProtKB-KW"/>
</dbReference>
<dbReference type="AlphaFoldDB" id="A0A1X7DFM3"/>
<name>A0A1X7DFM3_9BACT</name>
<keyword evidence="5" id="KW-1185">Reference proteome</keyword>
<dbReference type="PANTHER" id="PTHR30305:SF3">
    <property type="entry name" value="PROTEIN YJDM"/>
    <property type="match status" value="1"/>
</dbReference>
<evidence type="ECO:0000259" key="3">
    <source>
        <dbReference type="Pfam" id="PF08274"/>
    </source>
</evidence>
<dbReference type="InterPro" id="IPR013988">
    <property type="entry name" value="YjdM_C"/>
</dbReference>
<accession>A0A1X7DFM3</accession>
<dbReference type="STRING" id="1519643.SAMN06295933_1839"/>